<keyword evidence="3 5" id="KW-1133">Transmembrane helix</keyword>
<name>A0A4Q5LDG6_9BACT</name>
<evidence type="ECO:0000256" key="4">
    <source>
        <dbReference type="ARBA" id="ARBA00023136"/>
    </source>
</evidence>
<dbReference type="GO" id="GO:0012505">
    <property type="term" value="C:endomembrane system"/>
    <property type="evidence" value="ECO:0007669"/>
    <property type="project" value="UniProtKB-SubCell"/>
</dbReference>
<protein>
    <submittedName>
        <fullName evidence="7">DUF202 domain-containing protein</fullName>
    </submittedName>
</protein>
<dbReference type="Pfam" id="PF02656">
    <property type="entry name" value="DUF202"/>
    <property type="match status" value="1"/>
</dbReference>
<dbReference type="OrthoDB" id="582337at2"/>
<evidence type="ECO:0000256" key="5">
    <source>
        <dbReference type="SAM" id="Phobius"/>
    </source>
</evidence>
<reference evidence="7 8" key="1">
    <citation type="submission" date="2019-02" db="EMBL/GenBank/DDBJ databases">
        <title>Bacterial novel species isolated from soil.</title>
        <authorList>
            <person name="Jung H.-Y."/>
        </authorList>
    </citation>
    <scope>NUCLEOTIDE SEQUENCE [LARGE SCALE GENOMIC DNA]</scope>
    <source>
        <strain evidence="7 8">1-3-3-3</strain>
    </source>
</reference>
<evidence type="ECO:0000259" key="6">
    <source>
        <dbReference type="Pfam" id="PF02656"/>
    </source>
</evidence>
<dbReference type="InterPro" id="IPR003807">
    <property type="entry name" value="DUF202"/>
</dbReference>
<feature type="transmembrane region" description="Helical" evidence="5">
    <location>
        <begin position="53"/>
        <end position="74"/>
    </location>
</feature>
<feature type="domain" description="DUF202" evidence="6">
    <location>
        <begin position="19"/>
        <end position="81"/>
    </location>
</feature>
<evidence type="ECO:0000313" key="7">
    <source>
        <dbReference type="EMBL" id="RYU81601.1"/>
    </source>
</evidence>
<feature type="transmembrane region" description="Helical" evidence="5">
    <location>
        <begin position="28"/>
        <end position="47"/>
    </location>
</feature>
<proteinExistence type="predicted"/>
<gene>
    <name evidence="7" type="ORF">EWM57_06290</name>
</gene>
<evidence type="ECO:0000256" key="3">
    <source>
        <dbReference type="ARBA" id="ARBA00022989"/>
    </source>
</evidence>
<evidence type="ECO:0000256" key="2">
    <source>
        <dbReference type="ARBA" id="ARBA00022692"/>
    </source>
</evidence>
<dbReference type="Proteomes" id="UP000294155">
    <property type="component" value="Unassembled WGS sequence"/>
</dbReference>
<keyword evidence="2 5" id="KW-0812">Transmembrane</keyword>
<comment type="caution">
    <text evidence="7">The sequence shown here is derived from an EMBL/GenBank/DDBJ whole genome shotgun (WGS) entry which is preliminary data.</text>
</comment>
<dbReference type="RefSeq" id="WP_129920287.1">
    <property type="nucleotide sequence ID" value="NZ_SEWE01000009.1"/>
</dbReference>
<accession>A0A4Q5LDG6</accession>
<keyword evidence="4 5" id="KW-0472">Membrane</keyword>
<comment type="subcellular location">
    <subcellularLocation>
        <location evidence="1">Endomembrane system</location>
        <topology evidence="1">Multi-pass membrane protein</topology>
    </subcellularLocation>
</comment>
<dbReference type="EMBL" id="SEWE01000009">
    <property type="protein sequence ID" value="RYU81601.1"/>
    <property type="molecule type" value="Genomic_DNA"/>
</dbReference>
<evidence type="ECO:0000256" key="1">
    <source>
        <dbReference type="ARBA" id="ARBA00004127"/>
    </source>
</evidence>
<organism evidence="7 8">
    <name type="scientific">Hymenobacter persicinus</name>
    <dbReference type="NCBI Taxonomy" id="2025506"/>
    <lineage>
        <taxon>Bacteria</taxon>
        <taxon>Pseudomonadati</taxon>
        <taxon>Bacteroidota</taxon>
        <taxon>Cytophagia</taxon>
        <taxon>Cytophagales</taxon>
        <taxon>Hymenobacteraceae</taxon>
        <taxon>Hymenobacter</taxon>
    </lineage>
</organism>
<evidence type="ECO:0000313" key="8">
    <source>
        <dbReference type="Proteomes" id="UP000294155"/>
    </source>
</evidence>
<sequence length="92" mass="10166">MPSPTDSHLSLSDVLALERTRLANERTVLAYLRTGMALLIAGVSLINFFHENIYVWLGVLCLPLGLGVIGLGWVRFRARRRHVAAAVAARLQ</sequence>
<dbReference type="AlphaFoldDB" id="A0A4Q5LDG6"/>
<keyword evidence="8" id="KW-1185">Reference proteome</keyword>